<protein>
    <submittedName>
        <fullName evidence="1">Uncharacterized protein</fullName>
    </submittedName>
</protein>
<dbReference type="EMBL" id="VSRR010000461">
    <property type="protein sequence ID" value="MPC15889.1"/>
    <property type="molecule type" value="Genomic_DNA"/>
</dbReference>
<comment type="caution">
    <text evidence="1">The sequence shown here is derived from an EMBL/GenBank/DDBJ whole genome shotgun (WGS) entry which is preliminary data.</text>
</comment>
<organism evidence="1 2">
    <name type="scientific">Portunus trituberculatus</name>
    <name type="common">Swimming crab</name>
    <name type="synonym">Neptunus trituberculatus</name>
    <dbReference type="NCBI Taxonomy" id="210409"/>
    <lineage>
        <taxon>Eukaryota</taxon>
        <taxon>Metazoa</taxon>
        <taxon>Ecdysozoa</taxon>
        <taxon>Arthropoda</taxon>
        <taxon>Crustacea</taxon>
        <taxon>Multicrustacea</taxon>
        <taxon>Malacostraca</taxon>
        <taxon>Eumalacostraca</taxon>
        <taxon>Eucarida</taxon>
        <taxon>Decapoda</taxon>
        <taxon>Pleocyemata</taxon>
        <taxon>Brachyura</taxon>
        <taxon>Eubrachyura</taxon>
        <taxon>Portunoidea</taxon>
        <taxon>Portunidae</taxon>
        <taxon>Portuninae</taxon>
        <taxon>Portunus</taxon>
    </lineage>
</organism>
<name>A0A5B7D2M8_PORTR</name>
<reference evidence="1 2" key="1">
    <citation type="submission" date="2019-05" db="EMBL/GenBank/DDBJ databases">
        <title>Another draft genome of Portunus trituberculatus and its Hox gene families provides insights of decapod evolution.</title>
        <authorList>
            <person name="Jeong J.-H."/>
            <person name="Song I."/>
            <person name="Kim S."/>
            <person name="Choi T."/>
            <person name="Kim D."/>
            <person name="Ryu S."/>
            <person name="Kim W."/>
        </authorList>
    </citation>
    <scope>NUCLEOTIDE SEQUENCE [LARGE SCALE GENOMIC DNA]</scope>
    <source>
        <tissue evidence="1">Muscle</tissue>
    </source>
</reference>
<dbReference type="Proteomes" id="UP000324222">
    <property type="component" value="Unassembled WGS sequence"/>
</dbReference>
<gene>
    <name evidence="1" type="ORF">E2C01_008693</name>
</gene>
<accession>A0A5B7D2M8</accession>
<proteinExistence type="predicted"/>
<evidence type="ECO:0000313" key="1">
    <source>
        <dbReference type="EMBL" id="MPC15889.1"/>
    </source>
</evidence>
<dbReference type="AlphaFoldDB" id="A0A5B7D2M8"/>
<evidence type="ECO:0000313" key="2">
    <source>
        <dbReference type="Proteomes" id="UP000324222"/>
    </source>
</evidence>
<keyword evidence="2" id="KW-1185">Reference proteome</keyword>
<sequence>MVQDVFHLGVLLPRESSDWQVSVIQSVSQSGFGAVCLVAFHIVRYSHEYQRFTELQGATSC</sequence>